<keyword evidence="1" id="KW-1133">Transmembrane helix</keyword>
<proteinExistence type="predicted"/>
<organism evidence="2 3">
    <name type="scientific">Candidatus Beckwithbacteria bacterium GW2011_GWB1_47_15</name>
    <dbReference type="NCBI Taxonomy" id="1618371"/>
    <lineage>
        <taxon>Bacteria</taxon>
        <taxon>Candidatus Beckwithiibacteriota</taxon>
    </lineage>
</organism>
<keyword evidence="1" id="KW-0812">Transmembrane</keyword>
<feature type="transmembrane region" description="Helical" evidence="1">
    <location>
        <begin position="55"/>
        <end position="78"/>
    </location>
</feature>
<protein>
    <recommendedName>
        <fullName evidence="4">Integral membrane protein</fullName>
    </recommendedName>
</protein>
<dbReference type="Pfam" id="PF18926">
    <property type="entry name" value="DUF5676"/>
    <property type="match status" value="1"/>
</dbReference>
<name>A0A0G1RT19_9BACT</name>
<keyword evidence="1" id="KW-0472">Membrane</keyword>
<dbReference type="EMBL" id="LCNT01000010">
    <property type="protein sequence ID" value="KKU60479.1"/>
    <property type="molecule type" value="Genomic_DNA"/>
</dbReference>
<gene>
    <name evidence="2" type="ORF">UX85_C0010G0012</name>
</gene>
<evidence type="ECO:0000256" key="1">
    <source>
        <dbReference type="SAM" id="Phobius"/>
    </source>
</evidence>
<accession>A0A0G1RT19</accession>
<evidence type="ECO:0008006" key="4">
    <source>
        <dbReference type="Google" id="ProtNLM"/>
    </source>
</evidence>
<dbReference type="InterPro" id="IPR044020">
    <property type="entry name" value="DUF5676"/>
</dbReference>
<evidence type="ECO:0000313" key="3">
    <source>
        <dbReference type="Proteomes" id="UP000033860"/>
    </source>
</evidence>
<reference evidence="2 3" key="1">
    <citation type="journal article" date="2015" name="Nature">
        <title>rRNA introns, odd ribosomes, and small enigmatic genomes across a large radiation of phyla.</title>
        <authorList>
            <person name="Brown C.T."/>
            <person name="Hug L.A."/>
            <person name="Thomas B.C."/>
            <person name="Sharon I."/>
            <person name="Castelle C.J."/>
            <person name="Singh A."/>
            <person name="Wilkins M.J."/>
            <person name="Williams K.H."/>
            <person name="Banfield J.F."/>
        </authorList>
    </citation>
    <scope>NUCLEOTIDE SEQUENCE [LARGE SCALE GENOMIC DNA]</scope>
</reference>
<dbReference type="AlphaFoldDB" id="A0A0G1RT19"/>
<comment type="caution">
    <text evidence="2">The sequence shown here is derived from an EMBL/GenBank/DDBJ whole genome shotgun (WGS) entry which is preliminary data.</text>
</comment>
<sequence>MKLDKMVLANAFGLATAILWVVCSLMVALLPNFSWEVMRWWMHGMDVDAMGGWNLNLFNFLAGGLTLVITAWVTGYIFGWSWEKVSRK</sequence>
<feature type="transmembrane region" description="Helical" evidence="1">
    <location>
        <begin position="12"/>
        <end position="35"/>
    </location>
</feature>
<dbReference type="Proteomes" id="UP000033860">
    <property type="component" value="Unassembled WGS sequence"/>
</dbReference>
<evidence type="ECO:0000313" key="2">
    <source>
        <dbReference type="EMBL" id="KKU60479.1"/>
    </source>
</evidence>